<dbReference type="PANTHER" id="PTHR10237">
    <property type="entry name" value="DEFORMED EPIDERMAL AUTOREGULATORY FACTOR 1 HOMOLOG SUPPRESSIN"/>
    <property type="match status" value="1"/>
</dbReference>
<organism evidence="6 7">
    <name type="scientific">Rhizoctonia solani</name>
    <dbReference type="NCBI Taxonomy" id="456999"/>
    <lineage>
        <taxon>Eukaryota</taxon>
        <taxon>Fungi</taxon>
        <taxon>Dikarya</taxon>
        <taxon>Basidiomycota</taxon>
        <taxon>Agaricomycotina</taxon>
        <taxon>Agaricomycetes</taxon>
        <taxon>Cantharellales</taxon>
        <taxon>Ceratobasidiaceae</taxon>
        <taxon>Rhizoctonia</taxon>
    </lineage>
</organism>
<dbReference type="GO" id="GO:0005634">
    <property type="term" value="C:nucleus"/>
    <property type="evidence" value="ECO:0007669"/>
    <property type="project" value="TreeGrafter"/>
</dbReference>
<dbReference type="InterPro" id="IPR024119">
    <property type="entry name" value="TF_DEAF-1"/>
</dbReference>
<dbReference type="InterPro" id="IPR002893">
    <property type="entry name" value="Znf_MYND"/>
</dbReference>
<dbReference type="InterPro" id="IPR027974">
    <property type="entry name" value="DUF4470"/>
</dbReference>
<name>A0A8H3H5H6_9AGAM</name>
<dbReference type="Pfam" id="PF01753">
    <property type="entry name" value="zf-MYND"/>
    <property type="match status" value="1"/>
</dbReference>
<accession>A0A8H3H5H6</accession>
<keyword evidence="2 4" id="KW-0863">Zinc-finger</keyword>
<keyword evidence="1" id="KW-0479">Metal-binding</keyword>
<reference evidence="6" key="1">
    <citation type="submission" date="2021-01" db="EMBL/GenBank/DDBJ databases">
        <authorList>
            <person name="Kaushik A."/>
        </authorList>
    </citation>
    <scope>NUCLEOTIDE SEQUENCE</scope>
    <source>
        <strain evidence="6">AG6-10EEA</strain>
    </source>
</reference>
<dbReference type="Proteomes" id="UP000663853">
    <property type="component" value="Unassembled WGS sequence"/>
</dbReference>
<dbReference type="AlphaFoldDB" id="A0A8H3H5H6"/>
<dbReference type="EMBL" id="CAJMXA010003478">
    <property type="protein sequence ID" value="CAE6497424.1"/>
    <property type="molecule type" value="Genomic_DNA"/>
</dbReference>
<sequence>MSFPLCWAHSTPFFKPLGGSPAISLTQDLSPEQSNVNILILQCNDVYNILFTLYIDLFVGPGPRKMDITCSDIEPAVIARNALVFTLLYDEAPIDQIWNIYYHFKFDESSSALLTTHSRKLADASVSLETWSQSPYNSFIKIVDQNTLKQVHGLWTKYANFSDIPVEISRVIQARLDYMENEILAHLEPDQNARVARSTTLVWEGSTIQVSDEFKRFWRTGTTNKPSHNENKLNPTWVCSSRDDNFSVHPGSFPEVYHLVEAFIPDKRDLKRNLSSCLDKARQQFKAGCESFQASIRAGKIMLRFYVGDPLHFALALQSKSESNQRYAGPWGARPIDLSPHFSSSPPELFDIIDATHFIDTHGLWNLIIAAQPLLASTSSILYTEAHSRSEEQAGMLFYERICSDLPTFSLLSGLVPRAFISQFGSQSNSHELVIFDADEHDQRVAWVSADPCPPSAPLGVKFSITDIADAIFYIYRMMHFFDDSPEFFEPMGLPRLRDCSKLAYNRETVARIVRHVQSRGQVHLTSGGWQDVAKKLIQLIQGNKLTYQDDRHLEDLKLQLQLCSLLPLPNPANPNGVFTGWSEILPIVCLVLKIPGSAKELKVLKDYNEDVPARFTCIIRKSVQDKKPQMFSSLHATWGTLVPSEDEYTIEPDTSGQGIKGSSDMILSFWVPSALLEGKDTTVSLAFRYTSLVHRLYHKSHGHDLDIFKTRVSNQEHVRVLRSRPMQTPYKQLLPLLPIPPSPSSDPMCECKAYWRGDRWYVKDITARLDITDAEEKRALAGGAKVFTQLAGPCRISLSIGDCTHIVSIPFPAKEKDITTRIARKSGYVELVTVPYQPWYGGGYPPALFPVLLDPPRPWNVHHLPLDRLQLIEVSDTEKTMEYILPHMALQHSDRERKVMLDPNFIPRDHLHALKIGVNILVHDYIGFDFRGPPFEVFALRPLGAGVQMVLLVGGMRSDSAGGTIVLDTAVIPVTTKNKATILPLLDPIGKSGVLIMSVDIRHGEMGAWKQYLAACVERARTWTHKPECEYQKAGQVPISLEDGGDSLCSCGNGIGLEGREWIPPEAPKWQQLLPYATRAGISPIFSVPYLETVGGEVFKDLGYGRPPPVTTPLNGCWACAKSGAPLSACGRCQRARYCSTECQREHWKDHKRDCQQK</sequence>
<evidence type="ECO:0000256" key="4">
    <source>
        <dbReference type="PROSITE-ProRule" id="PRU00134"/>
    </source>
</evidence>
<feature type="domain" description="MYND-type" evidence="5">
    <location>
        <begin position="1118"/>
        <end position="1156"/>
    </location>
</feature>
<protein>
    <recommendedName>
        <fullName evidence="5">MYND-type domain-containing protein</fullName>
    </recommendedName>
</protein>
<evidence type="ECO:0000313" key="6">
    <source>
        <dbReference type="EMBL" id="CAE6497424.1"/>
    </source>
</evidence>
<evidence type="ECO:0000256" key="3">
    <source>
        <dbReference type="ARBA" id="ARBA00022833"/>
    </source>
</evidence>
<dbReference type="GO" id="GO:0008270">
    <property type="term" value="F:zinc ion binding"/>
    <property type="evidence" value="ECO:0007669"/>
    <property type="project" value="UniProtKB-KW"/>
</dbReference>
<evidence type="ECO:0000313" key="7">
    <source>
        <dbReference type="Proteomes" id="UP000663853"/>
    </source>
</evidence>
<dbReference type="Pfam" id="PF14737">
    <property type="entry name" value="DUF4470"/>
    <property type="match status" value="1"/>
</dbReference>
<keyword evidence="3" id="KW-0862">Zinc</keyword>
<dbReference type="PROSITE" id="PS50865">
    <property type="entry name" value="ZF_MYND_2"/>
    <property type="match status" value="1"/>
</dbReference>
<evidence type="ECO:0000256" key="1">
    <source>
        <dbReference type="ARBA" id="ARBA00022723"/>
    </source>
</evidence>
<evidence type="ECO:0000259" key="5">
    <source>
        <dbReference type="PROSITE" id="PS50865"/>
    </source>
</evidence>
<evidence type="ECO:0000256" key="2">
    <source>
        <dbReference type="ARBA" id="ARBA00022771"/>
    </source>
</evidence>
<dbReference type="SUPFAM" id="SSF144232">
    <property type="entry name" value="HIT/MYND zinc finger-like"/>
    <property type="match status" value="1"/>
</dbReference>
<dbReference type="PANTHER" id="PTHR10237:SF14">
    <property type="entry name" value="MYND-TYPE DOMAIN-CONTAINING PROTEIN"/>
    <property type="match status" value="1"/>
</dbReference>
<dbReference type="Gene3D" id="6.10.140.2220">
    <property type="match status" value="1"/>
</dbReference>
<proteinExistence type="predicted"/>
<dbReference type="GO" id="GO:0000981">
    <property type="term" value="F:DNA-binding transcription factor activity, RNA polymerase II-specific"/>
    <property type="evidence" value="ECO:0007669"/>
    <property type="project" value="TreeGrafter"/>
</dbReference>
<dbReference type="PROSITE" id="PS01360">
    <property type="entry name" value="ZF_MYND_1"/>
    <property type="match status" value="1"/>
</dbReference>
<gene>
    <name evidence="6" type="ORF">RDB_LOCUS108401</name>
</gene>
<comment type="caution">
    <text evidence="6">The sequence shown here is derived from an EMBL/GenBank/DDBJ whole genome shotgun (WGS) entry which is preliminary data.</text>
</comment>